<gene>
    <name evidence="1" type="ORF">SAMN04489735_10854</name>
</gene>
<accession>A0A1G8FTU5</accession>
<dbReference type="Proteomes" id="UP000198956">
    <property type="component" value="Unassembled WGS sequence"/>
</dbReference>
<dbReference type="EMBL" id="FNDE01000085">
    <property type="protein sequence ID" value="SDH85578.1"/>
    <property type="molecule type" value="Genomic_DNA"/>
</dbReference>
<name>A0A1G8FTU5_ANETH</name>
<evidence type="ECO:0000313" key="1">
    <source>
        <dbReference type="EMBL" id="SDH85578.1"/>
    </source>
</evidence>
<evidence type="ECO:0000313" key="2">
    <source>
        <dbReference type="Proteomes" id="UP000198956"/>
    </source>
</evidence>
<sequence length="62" mass="6860">MDRFSQGLADPQETHVVGECLSCGGEVYEGEEVWEVEGEYLHDGYDCIRGYIADFATQKVAG</sequence>
<dbReference type="RefSeq" id="WP_091261622.1">
    <property type="nucleotide sequence ID" value="NZ_FNDE01000085.1"/>
</dbReference>
<organism evidence="1 2">
    <name type="scientific">Aneurinibacillus thermoaerophilus</name>
    <dbReference type="NCBI Taxonomy" id="143495"/>
    <lineage>
        <taxon>Bacteria</taxon>
        <taxon>Bacillati</taxon>
        <taxon>Bacillota</taxon>
        <taxon>Bacilli</taxon>
        <taxon>Bacillales</taxon>
        <taxon>Paenibacillaceae</taxon>
        <taxon>Aneurinibacillus group</taxon>
        <taxon>Aneurinibacillus</taxon>
    </lineage>
</organism>
<proteinExistence type="predicted"/>
<protein>
    <submittedName>
        <fullName evidence="1">Uncharacterized protein</fullName>
    </submittedName>
</protein>
<reference evidence="1 2" key="1">
    <citation type="submission" date="2016-10" db="EMBL/GenBank/DDBJ databases">
        <authorList>
            <person name="de Groot N.N."/>
        </authorList>
    </citation>
    <scope>NUCLEOTIDE SEQUENCE [LARGE SCALE GENOMIC DNA]</scope>
    <source>
        <strain evidence="1 2">L 420-91</strain>
    </source>
</reference>
<dbReference type="AlphaFoldDB" id="A0A1G8FTU5"/>